<dbReference type="EMBL" id="CP026994">
    <property type="protein sequence ID" value="QLH05382.1"/>
    <property type="molecule type" value="Genomic_DNA"/>
</dbReference>
<keyword evidence="5 7" id="KW-0418">Kinase</keyword>
<dbReference type="Proteomes" id="UP000509441">
    <property type="component" value="Chromosome"/>
</dbReference>
<keyword evidence="6 7" id="KW-0067">ATP-binding</keyword>
<keyword evidence="10" id="KW-1185">Reference proteome</keyword>
<evidence type="ECO:0000313" key="9">
    <source>
        <dbReference type="EMBL" id="QLH05382.1"/>
    </source>
</evidence>
<sequence>MIIVIEGGDQAGKLTQSILLEKALKKRKIKTKLFHFPDYETPIGKEIRKYLDGKRKFPPQVIHCLLAANRWEKLDAILAAEEKNSVLIMNRYYQSNLVYGLANGLKQKWLESLDEGLPKADLVILLDVTQKESFSRTPQNKIGGKKMKRDKFEKNKEFSTKISNLYRTVAKKKHWKIIDATMTKEEIHEEILKIFSKKLGI</sequence>
<dbReference type="GO" id="GO:0006227">
    <property type="term" value="P:dUDP biosynthetic process"/>
    <property type="evidence" value="ECO:0007669"/>
    <property type="project" value="TreeGrafter"/>
</dbReference>
<comment type="caution">
    <text evidence="7">Lacks conserved residue(s) required for the propagation of feature annotation.</text>
</comment>
<dbReference type="CDD" id="cd01672">
    <property type="entry name" value="TMPK"/>
    <property type="match status" value="1"/>
</dbReference>
<dbReference type="InterPro" id="IPR039430">
    <property type="entry name" value="Thymidylate_kin-like_dom"/>
</dbReference>
<organism evidence="9 10">
    <name type="scientific">Nitrosopumilus oxyclinae</name>
    <dbReference type="NCBI Taxonomy" id="1959104"/>
    <lineage>
        <taxon>Archaea</taxon>
        <taxon>Nitrososphaerota</taxon>
        <taxon>Nitrososphaeria</taxon>
        <taxon>Nitrosopumilales</taxon>
        <taxon>Nitrosopumilaceae</taxon>
        <taxon>Nitrosopumilus</taxon>
    </lineage>
</organism>
<keyword evidence="2 7" id="KW-0808">Transferase</keyword>
<dbReference type="InterPro" id="IPR018094">
    <property type="entry name" value="Thymidylate_kinase"/>
</dbReference>
<dbReference type="RefSeq" id="WP_179362631.1">
    <property type="nucleotide sequence ID" value="NZ_CP026994.1"/>
</dbReference>
<comment type="catalytic activity">
    <reaction evidence="7">
        <text>dTMP + ATP = dTDP + ADP</text>
        <dbReference type="Rhea" id="RHEA:13517"/>
        <dbReference type="ChEBI" id="CHEBI:30616"/>
        <dbReference type="ChEBI" id="CHEBI:58369"/>
        <dbReference type="ChEBI" id="CHEBI:63528"/>
        <dbReference type="ChEBI" id="CHEBI:456216"/>
        <dbReference type="EC" id="2.7.4.9"/>
    </reaction>
</comment>
<dbReference type="NCBIfam" id="TIGR00041">
    <property type="entry name" value="DTMP_kinase"/>
    <property type="match status" value="1"/>
</dbReference>
<evidence type="ECO:0000256" key="5">
    <source>
        <dbReference type="ARBA" id="ARBA00022777"/>
    </source>
</evidence>
<dbReference type="PANTHER" id="PTHR10344">
    <property type="entry name" value="THYMIDYLATE KINASE"/>
    <property type="match status" value="1"/>
</dbReference>
<evidence type="ECO:0000259" key="8">
    <source>
        <dbReference type="Pfam" id="PF02223"/>
    </source>
</evidence>
<dbReference type="AlphaFoldDB" id="A0A7D5R9P8"/>
<dbReference type="GO" id="GO:0005737">
    <property type="term" value="C:cytoplasm"/>
    <property type="evidence" value="ECO:0007669"/>
    <property type="project" value="TreeGrafter"/>
</dbReference>
<comment type="similarity">
    <text evidence="1 7">Belongs to the thymidylate kinase family.</text>
</comment>
<dbReference type="InterPro" id="IPR027417">
    <property type="entry name" value="P-loop_NTPase"/>
</dbReference>
<feature type="domain" description="Thymidylate kinase-like" evidence="8">
    <location>
        <begin position="5"/>
        <end position="191"/>
    </location>
</feature>
<protein>
    <recommendedName>
        <fullName evidence="7">Probable thymidylate kinase</fullName>
        <ecNumber evidence="7">2.7.4.9</ecNumber>
    </recommendedName>
    <alternativeName>
        <fullName evidence="7">dTMP kinase</fullName>
    </alternativeName>
</protein>
<dbReference type="Pfam" id="PF02223">
    <property type="entry name" value="Thymidylate_kin"/>
    <property type="match status" value="1"/>
</dbReference>
<evidence type="ECO:0000256" key="4">
    <source>
        <dbReference type="ARBA" id="ARBA00022741"/>
    </source>
</evidence>
<evidence type="ECO:0000256" key="6">
    <source>
        <dbReference type="ARBA" id="ARBA00022840"/>
    </source>
</evidence>
<dbReference type="GO" id="GO:0005524">
    <property type="term" value="F:ATP binding"/>
    <property type="evidence" value="ECO:0007669"/>
    <property type="project" value="UniProtKB-UniRule"/>
</dbReference>
<evidence type="ECO:0000256" key="2">
    <source>
        <dbReference type="ARBA" id="ARBA00022679"/>
    </source>
</evidence>
<dbReference type="Gene3D" id="3.40.50.300">
    <property type="entry name" value="P-loop containing nucleotide triphosphate hydrolases"/>
    <property type="match status" value="1"/>
</dbReference>
<evidence type="ECO:0000256" key="3">
    <source>
        <dbReference type="ARBA" id="ARBA00022727"/>
    </source>
</evidence>
<reference evidence="9 10" key="1">
    <citation type="submission" date="2018-02" db="EMBL/GenBank/DDBJ databases">
        <title>Complete genome of Nitrosopumilus oxyclinae HCE1.</title>
        <authorList>
            <person name="Qin W."/>
            <person name="Zheng Y."/>
            <person name="Stahl D.A."/>
        </authorList>
    </citation>
    <scope>NUCLEOTIDE SEQUENCE [LARGE SCALE GENOMIC DNA]</scope>
    <source>
        <strain evidence="9 10">HCE1</strain>
    </source>
</reference>
<dbReference type="GO" id="GO:0006235">
    <property type="term" value="P:dTTP biosynthetic process"/>
    <property type="evidence" value="ECO:0007669"/>
    <property type="project" value="UniProtKB-UniRule"/>
</dbReference>
<gene>
    <name evidence="7 9" type="primary">tmk</name>
    <name evidence="9" type="ORF">C5F49_08650</name>
</gene>
<name>A0A7D5R9P8_9ARCH</name>
<accession>A0A7D5R9P8</accession>
<dbReference type="EC" id="2.7.4.9" evidence="7"/>
<evidence type="ECO:0000256" key="7">
    <source>
        <dbReference type="HAMAP-Rule" id="MF_00165"/>
    </source>
</evidence>
<proteinExistence type="inferred from homology"/>
<dbReference type="OrthoDB" id="43083at2157"/>
<dbReference type="GO" id="GO:0004798">
    <property type="term" value="F:dTMP kinase activity"/>
    <property type="evidence" value="ECO:0007669"/>
    <property type="project" value="UniProtKB-UniRule"/>
</dbReference>
<keyword evidence="3 7" id="KW-0545">Nucleotide biosynthesis</keyword>
<evidence type="ECO:0000313" key="10">
    <source>
        <dbReference type="Proteomes" id="UP000509441"/>
    </source>
</evidence>
<dbReference type="HAMAP" id="MF_00165">
    <property type="entry name" value="Thymidylate_kinase"/>
    <property type="match status" value="1"/>
</dbReference>
<dbReference type="PANTHER" id="PTHR10344:SF1">
    <property type="entry name" value="THYMIDYLATE KINASE"/>
    <property type="match status" value="1"/>
</dbReference>
<dbReference type="GO" id="GO:0006233">
    <property type="term" value="P:dTDP biosynthetic process"/>
    <property type="evidence" value="ECO:0007669"/>
    <property type="project" value="InterPro"/>
</dbReference>
<keyword evidence="4 7" id="KW-0547">Nucleotide-binding</keyword>
<dbReference type="GeneID" id="56062061"/>
<evidence type="ECO:0000256" key="1">
    <source>
        <dbReference type="ARBA" id="ARBA00009776"/>
    </source>
</evidence>
<dbReference type="KEGG" id="nox:C5F49_08650"/>
<dbReference type="SUPFAM" id="SSF52540">
    <property type="entry name" value="P-loop containing nucleoside triphosphate hydrolases"/>
    <property type="match status" value="1"/>
</dbReference>